<dbReference type="Proteomes" id="UP000663865">
    <property type="component" value="Unassembled WGS sequence"/>
</dbReference>
<sequence length="116" mass="13398">MNLLVGSGTATNNDVIRKAFELLINQHELIPNIMLKLLNKECNLFNNTKLIHPITYEQSRKELTEARENPSAIYTISPADLWILHHCENNECYLDIRSDANKHQIDLARMQINLSQ</sequence>
<organism evidence="1 3">
    <name type="scientific">Rotaria socialis</name>
    <dbReference type="NCBI Taxonomy" id="392032"/>
    <lineage>
        <taxon>Eukaryota</taxon>
        <taxon>Metazoa</taxon>
        <taxon>Spiralia</taxon>
        <taxon>Gnathifera</taxon>
        <taxon>Rotifera</taxon>
        <taxon>Eurotatoria</taxon>
        <taxon>Bdelloidea</taxon>
        <taxon>Philodinida</taxon>
        <taxon>Philodinidae</taxon>
        <taxon>Rotaria</taxon>
    </lineage>
</organism>
<evidence type="ECO:0000313" key="3">
    <source>
        <dbReference type="Proteomes" id="UP000663865"/>
    </source>
</evidence>
<dbReference type="AlphaFoldDB" id="A0A818USN5"/>
<protein>
    <submittedName>
        <fullName evidence="1">Uncharacterized protein</fullName>
    </submittedName>
</protein>
<dbReference type="EMBL" id="CAJNYV010004867">
    <property type="protein sequence ID" value="CAF3702768.1"/>
    <property type="molecule type" value="Genomic_DNA"/>
</dbReference>
<proteinExistence type="predicted"/>
<reference evidence="1" key="1">
    <citation type="submission" date="2021-02" db="EMBL/GenBank/DDBJ databases">
        <authorList>
            <person name="Nowell W R."/>
        </authorList>
    </citation>
    <scope>NUCLEOTIDE SEQUENCE</scope>
</reference>
<dbReference type="EMBL" id="CAJOBS010000076">
    <property type="protein sequence ID" value="CAF4488085.1"/>
    <property type="molecule type" value="Genomic_DNA"/>
</dbReference>
<dbReference type="Proteomes" id="UP000663838">
    <property type="component" value="Unassembled WGS sequence"/>
</dbReference>
<name>A0A818USN5_9BILA</name>
<comment type="caution">
    <text evidence="1">The sequence shown here is derived from an EMBL/GenBank/DDBJ whole genome shotgun (WGS) entry which is preliminary data.</text>
</comment>
<evidence type="ECO:0000313" key="2">
    <source>
        <dbReference type="EMBL" id="CAF4488085.1"/>
    </source>
</evidence>
<evidence type="ECO:0000313" key="1">
    <source>
        <dbReference type="EMBL" id="CAF3702768.1"/>
    </source>
</evidence>
<gene>
    <name evidence="1" type="ORF">KIK155_LOCUS26770</name>
    <name evidence="2" type="ORF">TOA249_LOCUS2385</name>
</gene>
<accession>A0A818USN5</accession>